<dbReference type="Pfam" id="PF07470">
    <property type="entry name" value="Glyco_hydro_88"/>
    <property type="match status" value="1"/>
</dbReference>
<evidence type="ECO:0000313" key="6">
    <source>
        <dbReference type="Proteomes" id="UP000036045"/>
    </source>
</evidence>
<evidence type="ECO:0000256" key="4">
    <source>
        <dbReference type="PIRSR" id="PIRSR610905-2"/>
    </source>
</evidence>
<dbReference type="OrthoDB" id="428577at2"/>
<evidence type="ECO:0000256" key="3">
    <source>
        <dbReference type="PIRSR" id="PIRSR610905-1"/>
    </source>
</evidence>
<evidence type="ECO:0000256" key="1">
    <source>
        <dbReference type="ARBA" id="ARBA00022801"/>
    </source>
</evidence>
<feature type="binding site" evidence="4">
    <location>
        <position position="230"/>
    </location>
    <ligand>
        <name>substrate</name>
    </ligand>
</feature>
<dbReference type="GO" id="GO:0052757">
    <property type="term" value="F:chondroitin hydrolase activity"/>
    <property type="evidence" value="ECO:0007669"/>
    <property type="project" value="TreeGrafter"/>
</dbReference>
<dbReference type="PATRIC" id="fig|1397.4.peg.4951"/>
<dbReference type="PANTHER" id="PTHR36845:SF1">
    <property type="entry name" value="HYDROLASE, PUTATIVE (AFU_ORTHOLOGUE AFUA_7G05090)-RELATED"/>
    <property type="match status" value="1"/>
</dbReference>
<sequence>MSKKEQWVDEAWGFVIEKTVRNNETIGANFPHASIEKRYVLESPEWWTAGFWPGVLWQVYQDNKVEALRKTAEQCEEKLDYLLSDSEKLDHDMGFMWTLTSLANYKLTGNKESRRRGLLAANLLLGRFNVQGNYIRAWNAWSKKDDNRGVAIIDCMMNLPLLYWATAETGDPRFKIAAEKHAETVLKHFIRPDGSVHHIVVFNPETGEVVDKLGGQGYAPDSAWSRGTAWALYGLTLSYLHTSKSAFLHAAKSVSHFFLSNLRSNECPAWDFRIPEDGETKYHYPDSSAGSIAACGLLLLGTLVADFEKPVYQEAGASLLKTLYITCATHADKEEEGLLGHGTSHFPEQKNIDVPLIYGDYYFVEGLNLLRQKGVLFWQ</sequence>
<reference evidence="5 6" key="1">
    <citation type="submission" date="2015-05" db="EMBL/GenBank/DDBJ databases">
        <title>Whole genome sequence and identification of bacterial endophytes from Costus igneus.</title>
        <authorList>
            <person name="Lee Y.P."/>
            <person name="Gan H.M."/>
            <person name="Eng W."/>
            <person name="Wheatley M.S."/>
            <person name="Caraballo A."/>
            <person name="Polter S."/>
            <person name="Savka M.A."/>
            <person name="Hudson A.O."/>
        </authorList>
    </citation>
    <scope>NUCLEOTIDE SEQUENCE [LARGE SCALE GENOMIC DNA]</scope>
    <source>
        <strain evidence="5 6">RIT379</strain>
    </source>
</reference>
<name>A0A0J1LDQ9_NIACI</name>
<dbReference type="InterPro" id="IPR008928">
    <property type="entry name" value="6-hairpin_glycosidase_sf"/>
</dbReference>
<protein>
    <submittedName>
        <fullName evidence="5">Glycosyl hydrolase</fullName>
    </submittedName>
</protein>
<keyword evidence="1 5" id="KW-0378">Hydrolase</keyword>
<accession>A0A0J1LDQ9</accession>
<dbReference type="RefSeq" id="WP_047941601.1">
    <property type="nucleotide sequence ID" value="NZ_CP053989.1"/>
</dbReference>
<keyword evidence="6" id="KW-1185">Reference proteome</keyword>
<comment type="caution">
    <text evidence="5">The sequence shown here is derived from an EMBL/GenBank/DDBJ whole genome shotgun (WGS) entry which is preliminary data.</text>
</comment>
<evidence type="ECO:0000256" key="2">
    <source>
        <dbReference type="ARBA" id="ARBA00038358"/>
    </source>
</evidence>
<dbReference type="Proteomes" id="UP000036045">
    <property type="component" value="Unassembled WGS sequence"/>
</dbReference>
<organism evidence="5 6">
    <name type="scientific">Niallia circulans</name>
    <name type="common">Bacillus circulans</name>
    <dbReference type="NCBI Taxonomy" id="1397"/>
    <lineage>
        <taxon>Bacteria</taxon>
        <taxon>Bacillati</taxon>
        <taxon>Bacillota</taxon>
        <taxon>Bacilli</taxon>
        <taxon>Bacillales</taxon>
        <taxon>Bacillaceae</taxon>
        <taxon>Niallia</taxon>
    </lineage>
</organism>
<dbReference type="PANTHER" id="PTHR36845">
    <property type="entry name" value="HYDROLASE, PUTATIVE (AFU_ORTHOLOGUE AFUA_7G05090)-RELATED"/>
    <property type="match status" value="1"/>
</dbReference>
<feature type="binding site" evidence="4">
    <location>
        <position position="92"/>
    </location>
    <ligand>
        <name>substrate</name>
    </ligand>
</feature>
<dbReference type="AlphaFoldDB" id="A0A0J1LDQ9"/>
<feature type="active site" description="Proton donor" evidence="3">
    <location>
        <position position="154"/>
    </location>
</feature>
<feature type="binding site" evidence="4">
    <location>
        <position position="154"/>
    </location>
    <ligand>
        <name>substrate</name>
    </ligand>
</feature>
<dbReference type="GeneID" id="56348883"/>
<dbReference type="Gene3D" id="1.50.10.10">
    <property type="match status" value="1"/>
</dbReference>
<dbReference type="GO" id="GO:0000272">
    <property type="term" value="P:polysaccharide catabolic process"/>
    <property type="evidence" value="ECO:0007669"/>
    <property type="project" value="TreeGrafter"/>
</dbReference>
<feature type="binding site" evidence="4">
    <location>
        <position position="226"/>
    </location>
    <ligand>
        <name>substrate</name>
    </ligand>
</feature>
<dbReference type="EMBL" id="LDPH01000006">
    <property type="protein sequence ID" value="KLV27060.1"/>
    <property type="molecule type" value="Genomic_DNA"/>
</dbReference>
<feature type="active site" description="Nucleophile" evidence="3">
    <location>
        <position position="92"/>
    </location>
</feature>
<dbReference type="SUPFAM" id="SSF48208">
    <property type="entry name" value="Six-hairpin glycosidases"/>
    <property type="match status" value="1"/>
</dbReference>
<evidence type="ECO:0000313" key="5">
    <source>
        <dbReference type="EMBL" id="KLV27060.1"/>
    </source>
</evidence>
<gene>
    <name evidence="5" type="ORF">ABW02_08855</name>
</gene>
<comment type="similarity">
    <text evidence="2">Belongs to the glycosyl hydrolase 88 family.</text>
</comment>
<dbReference type="InterPro" id="IPR052369">
    <property type="entry name" value="UG_Glycosaminoglycan_Hydrolase"/>
</dbReference>
<proteinExistence type="inferred from homology"/>
<dbReference type="InterPro" id="IPR010905">
    <property type="entry name" value="Glyco_hydro_88"/>
</dbReference>
<dbReference type="InterPro" id="IPR012341">
    <property type="entry name" value="6hp_glycosidase-like_sf"/>
</dbReference>